<protein>
    <recommendedName>
        <fullName evidence="15">Nuclear receptor domain-containing protein</fullName>
    </recommendedName>
</protein>
<evidence type="ECO:0000256" key="7">
    <source>
        <dbReference type="ARBA" id="ARBA00023170"/>
    </source>
</evidence>
<accession>A0A8S1FA09</accession>
<dbReference type="PANTHER" id="PTHR46011:SF4">
    <property type="entry name" value="NUCLEAR HORMONE RECEPTOR FAMILY MEMBER NHR-43"/>
    <property type="match status" value="1"/>
</dbReference>
<evidence type="ECO:0000256" key="10">
    <source>
        <dbReference type="SAM" id="MobiDB-lite"/>
    </source>
</evidence>
<feature type="compositionally biased region" description="Acidic residues" evidence="10">
    <location>
        <begin position="119"/>
        <end position="131"/>
    </location>
</feature>
<dbReference type="PROSITE" id="PS51843">
    <property type="entry name" value="NR_LBD"/>
    <property type="match status" value="1"/>
</dbReference>
<dbReference type="GO" id="GO:0003700">
    <property type="term" value="F:DNA-binding transcription factor activity"/>
    <property type="evidence" value="ECO:0007669"/>
    <property type="project" value="InterPro"/>
</dbReference>
<evidence type="ECO:0000313" key="13">
    <source>
        <dbReference type="EMBL" id="CAB3409138.1"/>
    </source>
</evidence>
<dbReference type="PANTHER" id="PTHR46011">
    <property type="entry name" value="NUCLEAR HORMONE RECEPTOR FAMILY MEMBER NHR-86-RELATED"/>
    <property type="match status" value="1"/>
</dbReference>
<dbReference type="PROSITE" id="PS00031">
    <property type="entry name" value="NUCLEAR_REC_DBD_1"/>
    <property type="match status" value="1"/>
</dbReference>
<comment type="subcellular location">
    <subcellularLocation>
        <location evidence="9">Nucleus</location>
    </subcellularLocation>
</comment>
<keyword evidence="7 9" id="KW-0675">Receptor</keyword>
<evidence type="ECO:0000256" key="9">
    <source>
        <dbReference type="RuleBase" id="RU004334"/>
    </source>
</evidence>
<feature type="domain" description="Nuclear receptor" evidence="11">
    <location>
        <begin position="31"/>
        <end position="108"/>
    </location>
</feature>
<evidence type="ECO:0000256" key="2">
    <source>
        <dbReference type="ARBA" id="ARBA00022771"/>
    </source>
</evidence>
<keyword evidence="2 9" id="KW-0863">Zinc-finger</keyword>
<dbReference type="GO" id="GO:0008270">
    <property type="term" value="F:zinc ion binding"/>
    <property type="evidence" value="ECO:0007669"/>
    <property type="project" value="UniProtKB-KW"/>
</dbReference>
<dbReference type="PROSITE" id="PS51030">
    <property type="entry name" value="NUCLEAR_REC_DBD_2"/>
    <property type="match status" value="1"/>
</dbReference>
<keyword evidence="4 9" id="KW-0805">Transcription regulation</keyword>
<evidence type="ECO:0000256" key="5">
    <source>
        <dbReference type="ARBA" id="ARBA00023125"/>
    </source>
</evidence>
<dbReference type="InterPro" id="IPR035500">
    <property type="entry name" value="NHR-like_dom_sf"/>
</dbReference>
<evidence type="ECO:0000259" key="11">
    <source>
        <dbReference type="PROSITE" id="PS51030"/>
    </source>
</evidence>
<evidence type="ECO:0000313" key="14">
    <source>
        <dbReference type="Proteomes" id="UP000494206"/>
    </source>
</evidence>
<evidence type="ECO:0000256" key="8">
    <source>
        <dbReference type="ARBA" id="ARBA00023242"/>
    </source>
</evidence>
<feature type="region of interest" description="Disordered" evidence="10">
    <location>
        <begin position="1"/>
        <end position="27"/>
    </location>
</feature>
<keyword evidence="6 9" id="KW-0804">Transcription</keyword>
<comment type="similarity">
    <text evidence="9">Belongs to the nuclear hormone receptor family.</text>
</comment>
<organism evidence="13 14">
    <name type="scientific">Caenorhabditis bovis</name>
    <dbReference type="NCBI Taxonomy" id="2654633"/>
    <lineage>
        <taxon>Eukaryota</taxon>
        <taxon>Metazoa</taxon>
        <taxon>Ecdysozoa</taxon>
        <taxon>Nematoda</taxon>
        <taxon>Chromadorea</taxon>
        <taxon>Rhabditida</taxon>
        <taxon>Rhabditina</taxon>
        <taxon>Rhabditomorpha</taxon>
        <taxon>Rhabditoidea</taxon>
        <taxon>Rhabditidae</taxon>
        <taxon>Peloderinae</taxon>
        <taxon>Caenorhabditis</taxon>
    </lineage>
</organism>
<dbReference type="GO" id="GO:0043565">
    <property type="term" value="F:sequence-specific DNA binding"/>
    <property type="evidence" value="ECO:0007669"/>
    <property type="project" value="InterPro"/>
</dbReference>
<dbReference type="SUPFAM" id="SSF57716">
    <property type="entry name" value="Glucocorticoid receptor-like (DNA-binding domain)"/>
    <property type="match status" value="1"/>
</dbReference>
<dbReference type="SUPFAM" id="SSF48508">
    <property type="entry name" value="Nuclear receptor ligand-binding domain"/>
    <property type="match status" value="1"/>
</dbReference>
<feature type="compositionally biased region" description="Polar residues" evidence="10">
    <location>
        <begin position="1"/>
        <end position="19"/>
    </location>
</feature>
<keyword evidence="1 9" id="KW-0479">Metal-binding</keyword>
<keyword evidence="14" id="KW-1185">Reference proteome</keyword>
<dbReference type="InterPro" id="IPR013088">
    <property type="entry name" value="Znf_NHR/GATA"/>
</dbReference>
<keyword evidence="3 9" id="KW-0862">Zinc</keyword>
<evidence type="ECO:0000259" key="12">
    <source>
        <dbReference type="PROSITE" id="PS51843"/>
    </source>
</evidence>
<feature type="domain" description="NR LBD" evidence="12">
    <location>
        <begin position="171"/>
        <end position="382"/>
    </location>
</feature>
<dbReference type="InterPro" id="IPR000536">
    <property type="entry name" value="Nucl_hrmn_rcpt_lig-bd"/>
</dbReference>
<comment type="caution">
    <text evidence="13">The sequence shown here is derived from an EMBL/GenBank/DDBJ whole genome shotgun (WGS) entry which is preliminary data.</text>
</comment>
<evidence type="ECO:0000256" key="4">
    <source>
        <dbReference type="ARBA" id="ARBA00023015"/>
    </source>
</evidence>
<keyword evidence="8 9" id="KW-0539">Nucleus</keyword>
<evidence type="ECO:0000256" key="6">
    <source>
        <dbReference type="ARBA" id="ARBA00023163"/>
    </source>
</evidence>
<feature type="compositionally biased region" description="Polar residues" evidence="10">
    <location>
        <begin position="106"/>
        <end position="115"/>
    </location>
</feature>
<name>A0A8S1FA09_9PELO</name>
<proteinExistence type="inferred from homology"/>
<evidence type="ECO:0000256" key="3">
    <source>
        <dbReference type="ARBA" id="ARBA00022833"/>
    </source>
</evidence>
<dbReference type="Pfam" id="PF00104">
    <property type="entry name" value="Hormone_recep"/>
    <property type="match status" value="1"/>
</dbReference>
<dbReference type="EMBL" id="CADEPM010000008">
    <property type="protein sequence ID" value="CAB3409138.1"/>
    <property type="molecule type" value="Genomic_DNA"/>
</dbReference>
<dbReference type="OrthoDB" id="5819828at2759"/>
<feature type="region of interest" description="Disordered" evidence="10">
    <location>
        <begin position="106"/>
        <end position="145"/>
    </location>
</feature>
<sequence>MLSEPNATNSDSNKNAPIPSSSSSESLSAGYNRCRVCERTYDGSQHFGIDICRACAAFFRRSVHVKKTFVCRRGANKCRLDTPRKVTCQKCRWVRCLQVGLHTDLVSSGQRSSPSKPECDDETPYESEDSSSTEKDYGDENSTATTICRPKPLQLNIDVDKTHQRVLIHYREFCKNRHIIESEVELRNDQEFNINGKKMNKTTYSRLSEIFKRELPFFHIFLADSFDDYRLAEPAEQKRICAMAYPVIWEIESCYWTYRLLSKEHGIDKALKTVSETMQNIVLHPMHSLIMTEVEFTILLALNIWAPRNHRLNGEAERKAEMTRSKLFDDLHVLYRHEIKMDNYAKRMGDLMCVYTDIQSANISSKVEQILFGGVQQWVEQL</sequence>
<evidence type="ECO:0008006" key="15">
    <source>
        <dbReference type="Google" id="ProtNLM"/>
    </source>
</evidence>
<dbReference type="AlphaFoldDB" id="A0A8S1FA09"/>
<dbReference type="SMART" id="SM00399">
    <property type="entry name" value="ZnF_C4"/>
    <property type="match status" value="1"/>
</dbReference>
<dbReference type="InterPro" id="IPR001628">
    <property type="entry name" value="Znf_hrmn_rcpt"/>
</dbReference>
<dbReference type="GO" id="GO:0006357">
    <property type="term" value="P:regulation of transcription by RNA polymerase II"/>
    <property type="evidence" value="ECO:0007669"/>
    <property type="project" value="TreeGrafter"/>
</dbReference>
<dbReference type="Proteomes" id="UP000494206">
    <property type="component" value="Unassembled WGS sequence"/>
</dbReference>
<dbReference type="Gene3D" id="3.30.50.10">
    <property type="entry name" value="Erythroid Transcription Factor GATA-1, subunit A"/>
    <property type="match status" value="1"/>
</dbReference>
<dbReference type="Pfam" id="PF00105">
    <property type="entry name" value="zf-C4"/>
    <property type="match status" value="1"/>
</dbReference>
<reference evidence="13 14" key="1">
    <citation type="submission" date="2020-04" db="EMBL/GenBank/DDBJ databases">
        <authorList>
            <person name="Laetsch R D."/>
            <person name="Stevens L."/>
            <person name="Kumar S."/>
            <person name="Blaxter L. M."/>
        </authorList>
    </citation>
    <scope>NUCLEOTIDE SEQUENCE [LARGE SCALE GENOMIC DNA]</scope>
</reference>
<dbReference type="Gene3D" id="1.10.565.10">
    <property type="entry name" value="Retinoid X Receptor"/>
    <property type="match status" value="1"/>
</dbReference>
<dbReference type="SMART" id="SM00430">
    <property type="entry name" value="HOLI"/>
    <property type="match status" value="1"/>
</dbReference>
<keyword evidence="5 9" id="KW-0238">DNA-binding</keyword>
<gene>
    <name evidence="13" type="ORF">CBOVIS_LOCUS10828</name>
</gene>
<dbReference type="GO" id="GO:0005634">
    <property type="term" value="C:nucleus"/>
    <property type="evidence" value="ECO:0007669"/>
    <property type="project" value="UniProtKB-SubCell"/>
</dbReference>
<evidence type="ECO:0000256" key="1">
    <source>
        <dbReference type="ARBA" id="ARBA00022723"/>
    </source>
</evidence>